<evidence type="ECO:0000313" key="2">
    <source>
        <dbReference type="EMBL" id="MBB5823320.1"/>
    </source>
</evidence>
<protein>
    <submittedName>
        <fullName evidence="2">Beta-lactamase class A</fullName>
        <ecNumber evidence="2">3.5.2.6</ecNumber>
    </submittedName>
</protein>
<dbReference type="GO" id="GO:0046677">
    <property type="term" value="P:response to antibiotic"/>
    <property type="evidence" value="ECO:0007669"/>
    <property type="project" value="InterPro"/>
</dbReference>
<dbReference type="Proteomes" id="UP000540685">
    <property type="component" value="Unassembled WGS sequence"/>
</dbReference>
<evidence type="ECO:0000313" key="3">
    <source>
        <dbReference type="Proteomes" id="UP000540685"/>
    </source>
</evidence>
<gene>
    <name evidence="2" type="ORF">F4562_006382</name>
</gene>
<dbReference type="RefSeq" id="WP_184540389.1">
    <property type="nucleotide sequence ID" value="NZ_JACHMP010000001.1"/>
</dbReference>
<dbReference type="PANTHER" id="PTHR35333">
    <property type="entry name" value="BETA-LACTAMASE"/>
    <property type="match status" value="1"/>
</dbReference>
<dbReference type="GO" id="GO:0008800">
    <property type="term" value="F:beta-lactamase activity"/>
    <property type="evidence" value="ECO:0007669"/>
    <property type="project" value="UniProtKB-EC"/>
</dbReference>
<dbReference type="AlphaFoldDB" id="A0A7W9IM81"/>
<reference evidence="2 3" key="1">
    <citation type="submission" date="2020-08" db="EMBL/GenBank/DDBJ databases">
        <title>Sequencing the genomes of 1000 actinobacteria strains.</title>
        <authorList>
            <person name="Klenk H.-P."/>
        </authorList>
    </citation>
    <scope>NUCLEOTIDE SEQUENCE [LARGE SCALE GENOMIC DNA]</scope>
    <source>
        <strain evidence="2 3">DSM 46887</strain>
    </source>
</reference>
<dbReference type="Pfam" id="PF13354">
    <property type="entry name" value="Beta-lactamase2"/>
    <property type="match status" value="1"/>
</dbReference>
<dbReference type="EC" id="3.5.2.6" evidence="2"/>
<dbReference type="InterPro" id="IPR012338">
    <property type="entry name" value="Beta-lactam/transpept-like"/>
</dbReference>
<organism evidence="2 3">
    <name type="scientific">Streptosporangium becharense</name>
    <dbReference type="NCBI Taxonomy" id="1816182"/>
    <lineage>
        <taxon>Bacteria</taxon>
        <taxon>Bacillati</taxon>
        <taxon>Actinomycetota</taxon>
        <taxon>Actinomycetes</taxon>
        <taxon>Streptosporangiales</taxon>
        <taxon>Streptosporangiaceae</taxon>
        <taxon>Streptosporangium</taxon>
    </lineage>
</organism>
<comment type="caution">
    <text evidence="2">The sequence shown here is derived from an EMBL/GenBank/DDBJ whole genome shotgun (WGS) entry which is preliminary data.</text>
</comment>
<keyword evidence="2" id="KW-0378">Hydrolase</keyword>
<feature type="domain" description="Beta-lactamase class A catalytic" evidence="1">
    <location>
        <begin position="31"/>
        <end position="270"/>
    </location>
</feature>
<dbReference type="InterPro" id="IPR000871">
    <property type="entry name" value="Beta-lactam_class-A"/>
</dbReference>
<sequence length="300" mass="32027">MSDSTGTARQIRDVFAAAGARGYLYAREIGVSDGPQVEVEADEPVVLASVFKIAVAVAFARAVAAGRLDPAERATIGARFRIGGIGTAGYSDDTELSRRDQALVMMTMSDNATTDALWYRLGQPAVQSVIDDLGLTRTRITESCEDLFLGVVRDLSPGASLSDLEELIRQASPEDLATLAAIDPAQANASTPREIARLLEAVWTDQAAEPPACEQVRSMMRRQIYAHRLSSGFESGVEVAGKTGTLPGIRNEAGVVTYPDGRSYAVTVFTRAHSYADRQPAVDASIGRAGRLAVDHLRSV</sequence>
<dbReference type="Gene3D" id="3.40.710.10">
    <property type="entry name" value="DD-peptidase/beta-lactamase superfamily"/>
    <property type="match status" value="1"/>
</dbReference>
<dbReference type="PANTHER" id="PTHR35333:SF3">
    <property type="entry name" value="BETA-LACTAMASE-TYPE TRANSPEPTIDASE FOLD CONTAINING PROTEIN"/>
    <property type="match status" value="1"/>
</dbReference>
<dbReference type="SUPFAM" id="SSF56601">
    <property type="entry name" value="beta-lactamase/transpeptidase-like"/>
    <property type="match status" value="1"/>
</dbReference>
<dbReference type="EMBL" id="JACHMP010000001">
    <property type="protein sequence ID" value="MBB5823320.1"/>
    <property type="molecule type" value="Genomic_DNA"/>
</dbReference>
<evidence type="ECO:0000259" key="1">
    <source>
        <dbReference type="Pfam" id="PF13354"/>
    </source>
</evidence>
<keyword evidence="3" id="KW-1185">Reference proteome</keyword>
<accession>A0A7W9IM81</accession>
<dbReference type="GO" id="GO:0030655">
    <property type="term" value="P:beta-lactam antibiotic catabolic process"/>
    <property type="evidence" value="ECO:0007669"/>
    <property type="project" value="InterPro"/>
</dbReference>
<dbReference type="InterPro" id="IPR045155">
    <property type="entry name" value="Beta-lactam_cat"/>
</dbReference>
<name>A0A7W9IM81_9ACTN</name>
<proteinExistence type="predicted"/>